<organism evidence="1 2">
    <name type="scientific">Thermoanaerobaculum aquaticum</name>
    <dbReference type="NCBI Taxonomy" id="1312852"/>
    <lineage>
        <taxon>Bacteria</taxon>
        <taxon>Pseudomonadati</taxon>
        <taxon>Acidobacteriota</taxon>
        <taxon>Thermoanaerobaculia</taxon>
        <taxon>Thermoanaerobaculales</taxon>
        <taxon>Thermoanaerobaculaceae</taxon>
        <taxon>Thermoanaerobaculum</taxon>
    </lineage>
</organism>
<dbReference type="EMBL" id="JMFG01000011">
    <property type="protein sequence ID" value="KDA54130.1"/>
    <property type="molecule type" value="Genomic_DNA"/>
</dbReference>
<proteinExistence type="predicted"/>
<comment type="caution">
    <text evidence="1">The sequence shown here is derived from an EMBL/GenBank/DDBJ whole genome shotgun (WGS) entry which is preliminary data.</text>
</comment>
<evidence type="ECO:0008006" key="3">
    <source>
        <dbReference type="Google" id="ProtNLM"/>
    </source>
</evidence>
<gene>
    <name evidence="1" type="ORF">EG19_00770</name>
</gene>
<dbReference type="InterPro" id="IPR036059">
    <property type="entry name" value="TldD/PmbA_sf"/>
</dbReference>
<dbReference type="AlphaFoldDB" id="A0A062Y030"/>
<accession>A0A062Y030</accession>
<dbReference type="GO" id="GO:0006508">
    <property type="term" value="P:proteolysis"/>
    <property type="evidence" value="ECO:0007669"/>
    <property type="project" value="InterPro"/>
</dbReference>
<name>A0A062Y030_9BACT</name>
<keyword evidence="2" id="KW-1185">Reference proteome</keyword>
<dbReference type="GO" id="GO:0008237">
    <property type="term" value="F:metallopeptidase activity"/>
    <property type="evidence" value="ECO:0007669"/>
    <property type="project" value="InterPro"/>
</dbReference>
<dbReference type="Proteomes" id="UP000027284">
    <property type="component" value="Unassembled WGS sequence"/>
</dbReference>
<evidence type="ECO:0000313" key="2">
    <source>
        <dbReference type="Proteomes" id="UP000027284"/>
    </source>
</evidence>
<reference evidence="1 2" key="1">
    <citation type="submission" date="2014-04" db="EMBL/GenBank/DDBJ databases">
        <title>The Genome Sequence of Thermoanaerobaculum aquaticum MP-01, The First Cultivated Group 23 Acidobacterium.</title>
        <authorList>
            <person name="Stamps B.W."/>
            <person name="Losey N.A."/>
            <person name="Lawson P.A."/>
            <person name="Stevenson B.S."/>
        </authorList>
    </citation>
    <scope>NUCLEOTIDE SEQUENCE [LARGE SCALE GENOMIC DNA]</scope>
    <source>
        <strain evidence="1 2">MP-01</strain>
    </source>
</reference>
<sequence length="408" mass="43983">MKGASVNLASAVHAAQQGVGGKVDALEVFCRRAESFQLTADRRGFLLRREATELGVACRLQKGELVGFGRASGSEKEAGREAARLAWAFLSPGHPPLPEPHQLGAVPVPPGRKANRDEVEGLFSELAQDPARKELTVTLVSAETLFFRSEGFTVSWENRLFLVEWQQEVLPGVVVAFRRAGRHAEDFRAPSCLKVLEPGQHLPPLRRERGLLRVLLAPDVAAPLLVSLARRGPPGKAQAFPPWDLWDLRQGREAFLPMACDGEGYAAQNLPVLVGEPPEAPHRRPEAGGAPRGAVRVPWDAPPAPHPVHLWQAPPVPGSEAPPPGFEGLMALAPVSEVVMEGDGRFRLLVLAVESHGGKIQAQGVVVLSGSLTRLSRSLVATFGPQEHVALGCVVSTPWLFFKNLEVS</sequence>
<dbReference type="SUPFAM" id="SSF111283">
    <property type="entry name" value="Putative modulator of DNA gyrase, PmbA/TldD"/>
    <property type="match status" value="1"/>
</dbReference>
<dbReference type="STRING" id="1312852.EG19_00770"/>
<evidence type="ECO:0000313" key="1">
    <source>
        <dbReference type="EMBL" id="KDA54130.1"/>
    </source>
</evidence>
<dbReference type="RefSeq" id="WP_038048168.1">
    <property type="nucleotide sequence ID" value="NZ_JMFG01000011.1"/>
</dbReference>
<protein>
    <recommendedName>
        <fullName evidence="3">TldD/PmbA family protein</fullName>
    </recommendedName>
</protein>